<feature type="compositionally biased region" description="Acidic residues" evidence="8">
    <location>
        <begin position="42"/>
        <end position="70"/>
    </location>
</feature>
<dbReference type="EMBL" id="JANBPU010000011">
    <property type="protein sequence ID" value="KAJ1920625.1"/>
    <property type="molecule type" value="Genomic_DNA"/>
</dbReference>
<dbReference type="InterPro" id="IPR001680">
    <property type="entry name" value="WD40_rpt"/>
</dbReference>
<keyword evidence="4" id="KW-0677">Repeat</keyword>
<dbReference type="InterPro" id="IPR028598">
    <property type="entry name" value="BOP1/Erb1"/>
</dbReference>
<dbReference type="PROSITE" id="PS50082">
    <property type="entry name" value="WD_REPEATS_2"/>
    <property type="match status" value="2"/>
</dbReference>
<organism evidence="10 11">
    <name type="scientific">Mycoemilia scoparia</name>
    <dbReference type="NCBI Taxonomy" id="417184"/>
    <lineage>
        <taxon>Eukaryota</taxon>
        <taxon>Fungi</taxon>
        <taxon>Fungi incertae sedis</taxon>
        <taxon>Zoopagomycota</taxon>
        <taxon>Kickxellomycotina</taxon>
        <taxon>Kickxellomycetes</taxon>
        <taxon>Kickxellales</taxon>
        <taxon>Kickxellaceae</taxon>
        <taxon>Mycoemilia</taxon>
    </lineage>
</organism>
<dbReference type="GO" id="GO:0030687">
    <property type="term" value="C:preribosome, large subunit precursor"/>
    <property type="evidence" value="ECO:0007669"/>
    <property type="project" value="UniProtKB-UniRule"/>
</dbReference>
<dbReference type="GO" id="GO:0070545">
    <property type="term" value="C:PeBoW complex"/>
    <property type="evidence" value="ECO:0007669"/>
    <property type="project" value="TreeGrafter"/>
</dbReference>
<proteinExistence type="inferred from homology"/>
<accession>A0A9W8DVP2</accession>
<keyword evidence="2 6" id="KW-0698">rRNA processing</keyword>
<dbReference type="GO" id="GO:0000466">
    <property type="term" value="P:maturation of 5.8S rRNA from tricistronic rRNA transcript (SSU-rRNA, 5.8S rRNA, LSU-rRNA)"/>
    <property type="evidence" value="ECO:0007669"/>
    <property type="project" value="UniProtKB-UniRule"/>
</dbReference>
<comment type="subcellular location">
    <subcellularLocation>
        <location evidence="6">Nucleus</location>
        <location evidence="6">Nucleolus</location>
    </subcellularLocation>
    <subcellularLocation>
        <location evidence="6">Nucleus</location>
        <location evidence="6">Nucleoplasm</location>
    </subcellularLocation>
</comment>
<keyword evidence="1 6" id="KW-0690">Ribosome biogenesis</keyword>
<evidence type="ECO:0000256" key="6">
    <source>
        <dbReference type="HAMAP-Rule" id="MF_03027"/>
    </source>
</evidence>
<feature type="domain" description="BOP1 N-terminal" evidence="9">
    <location>
        <begin position="122"/>
        <end position="377"/>
    </location>
</feature>
<dbReference type="PROSITE" id="PS00678">
    <property type="entry name" value="WD_REPEATS_1"/>
    <property type="match status" value="1"/>
</dbReference>
<protein>
    <recommendedName>
        <fullName evidence="6">Ribosome biogenesis protein ERB1</fullName>
    </recommendedName>
    <alternativeName>
        <fullName evidence="6">Eukaryotic ribosome biogenesis protein 1</fullName>
    </alternativeName>
</protein>
<dbReference type="Gene3D" id="2.130.10.10">
    <property type="entry name" value="YVTN repeat-like/Quinoprotein amine dehydrogenase"/>
    <property type="match status" value="1"/>
</dbReference>
<comment type="similarity">
    <text evidence="6">Belongs to the WD repeat BOP1/ERB1 family.</text>
</comment>
<dbReference type="InterPro" id="IPR015943">
    <property type="entry name" value="WD40/YVTN_repeat-like_dom_sf"/>
</dbReference>
<dbReference type="PROSITE" id="PS50294">
    <property type="entry name" value="WD_REPEATS_REGION"/>
    <property type="match status" value="2"/>
</dbReference>
<evidence type="ECO:0000256" key="4">
    <source>
        <dbReference type="ARBA" id="ARBA00022737"/>
    </source>
</evidence>
<evidence type="ECO:0000313" key="10">
    <source>
        <dbReference type="EMBL" id="KAJ1920625.1"/>
    </source>
</evidence>
<evidence type="ECO:0000256" key="5">
    <source>
        <dbReference type="ARBA" id="ARBA00023242"/>
    </source>
</evidence>
<name>A0A9W8DVP2_9FUNG</name>
<dbReference type="SUPFAM" id="SSF50978">
    <property type="entry name" value="WD40 repeat-like"/>
    <property type="match status" value="1"/>
</dbReference>
<dbReference type="HAMAP" id="MF_03027">
    <property type="entry name" value="BOP1"/>
    <property type="match status" value="1"/>
</dbReference>
<dbReference type="InterPro" id="IPR012953">
    <property type="entry name" value="BOP1_N_dom"/>
</dbReference>
<dbReference type="PANTHER" id="PTHR17605">
    <property type="entry name" value="RIBOSOME BIOGENESIS PROTEIN BOP1 BLOCK OF PROLIFERATION 1 PROTEIN"/>
    <property type="match status" value="1"/>
</dbReference>
<dbReference type="PANTHER" id="PTHR17605:SF0">
    <property type="entry name" value="RIBOSOME BIOGENESIS PROTEIN BOP1"/>
    <property type="match status" value="1"/>
</dbReference>
<keyword evidence="5 6" id="KW-0539">Nucleus</keyword>
<dbReference type="GO" id="GO:0043021">
    <property type="term" value="F:ribonucleoprotein complex binding"/>
    <property type="evidence" value="ECO:0007669"/>
    <property type="project" value="UniProtKB-UniRule"/>
</dbReference>
<comment type="function">
    <text evidence="6">Component of the NOP7 complex, which is required for maturation of the 25S and 5.8S ribosomal RNAs and formation of the 60S ribosome.</text>
</comment>
<reference evidence="10" key="1">
    <citation type="submission" date="2022-07" db="EMBL/GenBank/DDBJ databases">
        <title>Phylogenomic reconstructions and comparative analyses of Kickxellomycotina fungi.</title>
        <authorList>
            <person name="Reynolds N.K."/>
            <person name="Stajich J.E."/>
            <person name="Barry K."/>
            <person name="Grigoriev I.V."/>
            <person name="Crous P."/>
            <person name="Smith M.E."/>
        </authorList>
    </citation>
    <scope>NUCLEOTIDE SEQUENCE</scope>
    <source>
        <strain evidence="10">NBRC 100468</strain>
    </source>
</reference>
<comment type="subunit">
    <text evidence="6">Component of the NOP7 complex, composed of ERB1, NOP7 and YTM1. Within the NOP7 complex ERB1 appears to interact directly with NOP7 and YTM1. The NOP7 complex also associates with the 66S pre-ribosome.</text>
</comment>
<dbReference type="OrthoDB" id="5571054at2759"/>
<dbReference type="AlphaFoldDB" id="A0A9W8DVP2"/>
<feature type="repeat" description="WD" evidence="7">
    <location>
        <begin position="384"/>
        <end position="425"/>
    </location>
</feature>
<evidence type="ECO:0000256" key="8">
    <source>
        <dbReference type="SAM" id="MobiDB-lite"/>
    </source>
</evidence>
<feature type="compositionally biased region" description="Acidic residues" evidence="8">
    <location>
        <begin position="1"/>
        <end position="25"/>
    </location>
</feature>
<dbReference type="GO" id="GO:0000463">
    <property type="term" value="P:maturation of LSU-rRNA from tricistronic rRNA transcript (SSU-rRNA, 5.8S rRNA, LSU-rRNA)"/>
    <property type="evidence" value="ECO:0007669"/>
    <property type="project" value="UniProtKB-UniRule"/>
</dbReference>
<gene>
    <name evidence="6 10" type="primary">ERB1</name>
    <name evidence="10" type="ORF">H4219_001183</name>
</gene>
<evidence type="ECO:0000256" key="1">
    <source>
        <dbReference type="ARBA" id="ARBA00022517"/>
    </source>
</evidence>
<dbReference type="SMART" id="SM00320">
    <property type="entry name" value="WD40"/>
    <property type="match status" value="4"/>
</dbReference>
<keyword evidence="3 7" id="KW-0853">WD repeat</keyword>
<evidence type="ECO:0000256" key="7">
    <source>
        <dbReference type="PROSITE-ProRule" id="PRU00221"/>
    </source>
</evidence>
<feature type="repeat" description="WD" evidence="7">
    <location>
        <begin position="704"/>
        <end position="724"/>
    </location>
</feature>
<comment type="caution">
    <text evidence="10">The sequence shown here is derived from an EMBL/GenBank/DDBJ whole genome shotgun (WGS) entry which is preliminary data.</text>
</comment>
<evidence type="ECO:0000259" key="9">
    <source>
        <dbReference type="SMART" id="SM01035"/>
    </source>
</evidence>
<evidence type="ECO:0000256" key="2">
    <source>
        <dbReference type="ARBA" id="ARBA00022552"/>
    </source>
</evidence>
<evidence type="ECO:0000313" key="11">
    <source>
        <dbReference type="Proteomes" id="UP001150538"/>
    </source>
</evidence>
<sequence length="724" mass="82790">MPTDSESESDDGLDEEEIDEHDSDFDTLLQAVAHDQGLGSGDDSDDGYIEGDSVDEDEEDEESTNIDSETESGYLTKHSFKDDMDAWKNERKELANIDPVYDSDSSTEETTNTIGNVPIEWYADYPHIGYDIDGKKVLKPMTKDQLDTFLSNADDPDAFRTVRDELNQTDVRLTDKEVDLIKRIQSGQIPDAEYDPYEPTVEWFTSQKMITPLTGAPEPKSRFIPSKWEHKMVMKLVRAFRKNKSTQKPRPEAPKYYDIWAENEDQEQSDVRSRLPAPKMKLPDHSESYNPPGEYLLTAEEEKEWLETDPDERKRNFLPKAYNSLRLVPGYDRFVQERFQRLLDLYVAPRKEIKKNDIDIESLIPKLPDPRDLQPYPTQQSQLYAGHTGRVRSISVDPSGLWLLSGSDDKTVRLWEIVTGRCAQIWKFDDVVQKVAWNPDKDLCLFGVAAGDNAYIAIPDGLCDQTRLTVTEEFVKAGFGNSKDAEQTASVSWNKPTSAQQEAGIELVLQLGGTVKDLSWHKKGNYFSTMHSQTGNTAVIIHQISKHQSQIPFRKLKGLVQRTMFHPTKPWFIVVTQRYVRIYNLMQQELVKSLDPSAKWISSIDVHPQGDNVIVGTYDKKLAWFDLDLSTKPYKTIRYHTQAIRQVHFSRKYPLFASCSDDGTIQVFHGMVYQDLLHNPLVVPLKILRGHETVGPLGILDCTFHPTQPWLFSSGADQTIRLWT</sequence>
<evidence type="ECO:0000256" key="3">
    <source>
        <dbReference type="ARBA" id="ARBA00022574"/>
    </source>
</evidence>
<feature type="region of interest" description="Disordered" evidence="8">
    <location>
        <begin position="267"/>
        <end position="291"/>
    </location>
</feature>
<dbReference type="InterPro" id="IPR036322">
    <property type="entry name" value="WD40_repeat_dom_sf"/>
</dbReference>
<dbReference type="Proteomes" id="UP001150538">
    <property type="component" value="Unassembled WGS sequence"/>
</dbReference>
<dbReference type="Pfam" id="PF08145">
    <property type="entry name" value="BOP1NT"/>
    <property type="match status" value="1"/>
</dbReference>
<feature type="region of interest" description="Disordered" evidence="8">
    <location>
        <begin position="1"/>
        <end position="77"/>
    </location>
</feature>
<dbReference type="GO" id="GO:0005654">
    <property type="term" value="C:nucleoplasm"/>
    <property type="evidence" value="ECO:0007669"/>
    <property type="project" value="UniProtKB-SubCell"/>
</dbReference>
<dbReference type="InterPro" id="IPR019775">
    <property type="entry name" value="WD40_repeat_CS"/>
</dbReference>
<keyword evidence="11" id="KW-1185">Reference proteome</keyword>
<dbReference type="Pfam" id="PF00400">
    <property type="entry name" value="WD40"/>
    <property type="match status" value="3"/>
</dbReference>
<dbReference type="FunFam" id="2.130.10.10:FF:000061">
    <property type="entry name" value="Ribosome biogenesis protein BOP1 homolog"/>
    <property type="match status" value="1"/>
</dbReference>
<dbReference type="SMART" id="SM01035">
    <property type="entry name" value="BOP1NT"/>
    <property type="match status" value="1"/>
</dbReference>